<evidence type="ECO:0000313" key="4">
    <source>
        <dbReference type="Proteomes" id="UP000235145"/>
    </source>
</evidence>
<dbReference type="AlphaFoldDB" id="A0A9R1XK97"/>
<feature type="region of interest" description="Disordered" evidence="1">
    <location>
        <begin position="69"/>
        <end position="92"/>
    </location>
</feature>
<feature type="chain" id="PRO_5040478878" evidence="2">
    <location>
        <begin position="21"/>
        <end position="92"/>
    </location>
</feature>
<evidence type="ECO:0000256" key="1">
    <source>
        <dbReference type="SAM" id="MobiDB-lite"/>
    </source>
</evidence>
<keyword evidence="2" id="KW-0732">Signal</keyword>
<proteinExistence type="predicted"/>
<evidence type="ECO:0000313" key="3">
    <source>
        <dbReference type="EMBL" id="KAJ0212899.1"/>
    </source>
</evidence>
<gene>
    <name evidence="3" type="ORF">LSAT_V11C400219120</name>
</gene>
<reference evidence="3 4" key="1">
    <citation type="journal article" date="2017" name="Nat. Commun.">
        <title>Genome assembly with in vitro proximity ligation data and whole-genome triplication in lettuce.</title>
        <authorList>
            <person name="Reyes-Chin-Wo S."/>
            <person name="Wang Z."/>
            <person name="Yang X."/>
            <person name="Kozik A."/>
            <person name="Arikit S."/>
            <person name="Song C."/>
            <person name="Xia L."/>
            <person name="Froenicke L."/>
            <person name="Lavelle D.O."/>
            <person name="Truco M.J."/>
            <person name="Xia R."/>
            <person name="Zhu S."/>
            <person name="Xu C."/>
            <person name="Xu H."/>
            <person name="Xu X."/>
            <person name="Cox K."/>
            <person name="Korf I."/>
            <person name="Meyers B.C."/>
            <person name="Michelmore R.W."/>
        </authorList>
    </citation>
    <scope>NUCLEOTIDE SEQUENCE [LARGE SCALE GENOMIC DNA]</scope>
    <source>
        <strain evidence="4">cv. Salinas</strain>
        <tissue evidence="3">Seedlings</tissue>
    </source>
</reference>
<comment type="caution">
    <text evidence="3">The sequence shown here is derived from an EMBL/GenBank/DDBJ whole genome shotgun (WGS) entry which is preliminary data.</text>
</comment>
<organism evidence="3 4">
    <name type="scientific">Lactuca sativa</name>
    <name type="common">Garden lettuce</name>
    <dbReference type="NCBI Taxonomy" id="4236"/>
    <lineage>
        <taxon>Eukaryota</taxon>
        <taxon>Viridiplantae</taxon>
        <taxon>Streptophyta</taxon>
        <taxon>Embryophyta</taxon>
        <taxon>Tracheophyta</taxon>
        <taxon>Spermatophyta</taxon>
        <taxon>Magnoliopsida</taxon>
        <taxon>eudicotyledons</taxon>
        <taxon>Gunneridae</taxon>
        <taxon>Pentapetalae</taxon>
        <taxon>asterids</taxon>
        <taxon>campanulids</taxon>
        <taxon>Asterales</taxon>
        <taxon>Asteraceae</taxon>
        <taxon>Cichorioideae</taxon>
        <taxon>Cichorieae</taxon>
        <taxon>Lactucinae</taxon>
        <taxon>Lactuca</taxon>
    </lineage>
</organism>
<feature type="signal peptide" evidence="2">
    <location>
        <begin position="1"/>
        <end position="20"/>
    </location>
</feature>
<name>A0A9R1XK97_LACSA</name>
<evidence type="ECO:0000256" key="2">
    <source>
        <dbReference type="SAM" id="SignalP"/>
    </source>
</evidence>
<accession>A0A9R1XK97</accession>
<protein>
    <submittedName>
        <fullName evidence="3">Uncharacterized protein</fullName>
    </submittedName>
</protein>
<keyword evidence="4" id="KW-1185">Reference proteome</keyword>
<sequence length="92" mass="10215">MSPLIAHLSLLLVLPPFVHLRLPKLYSVTPIDNLSQLNDLSVNDLRHLRWHHCSPPPIHLQSRLPLPFPTSPPSAASPPSLASFFQPRTGTC</sequence>
<dbReference type="EMBL" id="NBSK02000004">
    <property type="protein sequence ID" value="KAJ0212899.1"/>
    <property type="molecule type" value="Genomic_DNA"/>
</dbReference>
<dbReference type="Proteomes" id="UP000235145">
    <property type="component" value="Unassembled WGS sequence"/>
</dbReference>